<name>A0A250WVB6_9CHLO</name>
<feature type="compositionally biased region" description="Basic and acidic residues" evidence="1">
    <location>
        <begin position="440"/>
        <end position="458"/>
    </location>
</feature>
<feature type="compositionally biased region" description="Polar residues" evidence="1">
    <location>
        <begin position="638"/>
        <end position="652"/>
    </location>
</feature>
<dbReference type="EMBL" id="BEGY01000008">
    <property type="protein sequence ID" value="GAX74562.1"/>
    <property type="molecule type" value="Genomic_DNA"/>
</dbReference>
<feature type="compositionally biased region" description="Low complexity" evidence="1">
    <location>
        <begin position="628"/>
        <end position="637"/>
    </location>
</feature>
<evidence type="ECO:0000313" key="2">
    <source>
        <dbReference type="EMBL" id="GAX74562.1"/>
    </source>
</evidence>
<dbReference type="Proteomes" id="UP000232323">
    <property type="component" value="Unassembled WGS sequence"/>
</dbReference>
<feature type="compositionally biased region" description="Low complexity" evidence="1">
    <location>
        <begin position="247"/>
        <end position="262"/>
    </location>
</feature>
<feature type="region of interest" description="Disordered" evidence="1">
    <location>
        <begin position="829"/>
        <end position="867"/>
    </location>
</feature>
<feature type="region of interest" description="Disordered" evidence="1">
    <location>
        <begin position="726"/>
        <end position="786"/>
    </location>
</feature>
<feature type="region of interest" description="Disordered" evidence="1">
    <location>
        <begin position="408"/>
        <end position="463"/>
    </location>
</feature>
<keyword evidence="3" id="KW-1185">Reference proteome</keyword>
<feature type="compositionally biased region" description="Low complexity" evidence="1">
    <location>
        <begin position="829"/>
        <end position="841"/>
    </location>
</feature>
<gene>
    <name evidence="2" type="ORF">CEUSTIGMA_g2011.t1</name>
</gene>
<feature type="compositionally biased region" description="Low complexity" evidence="1">
    <location>
        <begin position="188"/>
        <end position="203"/>
    </location>
</feature>
<feature type="compositionally biased region" description="Basic and acidic residues" evidence="1">
    <location>
        <begin position="746"/>
        <end position="779"/>
    </location>
</feature>
<organism evidence="2 3">
    <name type="scientific">Chlamydomonas eustigma</name>
    <dbReference type="NCBI Taxonomy" id="1157962"/>
    <lineage>
        <taxon>Eukaryota</taxon>
        <taxon>Viridiplantae</taxon>
        <taxon>Chlorophyta</taxon>
        <taxon>core chlorophytes</taxon>
        <taxon>Chlorophyceae</taxon>
        <taxon>CS clade</taxon>
        <taxon>Chlamydomonadales</taxon>
        <taxon>Chlamydomonadaceae</taxon>
        <taxon>Chlamydomonas</taxon>
    </lineage>
</organism>
<feature type="compositionally biased region" description="Polar residues" evidence="1">
    <location>
        <begin position="591"/>
        <end position="602"/>
    </location>
</feature>
<feature type="region of interest" description="Disordered" evidence="1">
    <location>
        <begin position="548"/>
        <end position="568"/>
    </location>
</feature>
<feature type="region of interest" description="Disordered" evidence="1">
    <location>
        <begin position="582"/>
        <end position="663"/>
    </location>
</feature>
<proteinExistence type="predicted"/>
<feature type="region of interest" description="Disordered" evidence="1">
    <location>
        <begin position="130"/>
        <end position="226"/>
    </location>
</feature>
<evidence type="ECO:0000313" key="3">
    <source>
        <dbReference type="Proteomes" id="UP000232323"/>
    </source>
</evidence>
<feature type="region of interest" description="Disordered" evidence="1">
    <location>
        <begin position="240"/>
        <end position="275"/>
    </location>
</feature>
<feature type="region of interest" description="Disordered" evidence="1">
    <location>
        <begin position="677"/>
        <end position="702"/>
    </location>
</feature>
<evidence type="ECO:0000256" key="1">
    <source>
        <dbReference type="SAM" id="MobiDB-lite"/>
    </source>
</evidence>
<protein>
    <submittedName>
        <fullName evidence="2">Uncharacterized protein</fullName>
    </submittedName>
</protein>
<feature type="compositionally biased region" description="Acidic residues" evidence="1">
    <location>
        <begin position="730"/>
        <end position="745"/>
    </location>
</feature>
<reference evidence="2 3" key="1">
    <citation type="submission" date="2017-08" db="EMBL/GenBank/DDBJ databases">
        <title>Acidophilic green algal genome provides insights into adaptation to an acidic environment.</title>
        <authorList>
            <person name="Hirooka S."/>
            <person name="Hirose Y."/>
            <person name="Kanesaki Y."/>
            <person name="Higuchi S."/>
            <person name="Fujiwara T."/>
            <person name="Onuma R."/>
            <person name="Era A."/>
            <person name="Ohbayashi R."/>
            <person name="Uzuka A."/>
            <person name="Nozaki H."/>
            <person name="Yoshikawa H."/>
            <person name="Miyagishima S.Y."/>
        </authorList>
    </citation>
    <scope>NUCLEOTIDE SEQUENCE [LARGE SCALE GENOMIC DNA]</scope>
    <source>
        <strain evidence="2 3">NIES-2499</strain>
    </source>
</reference>
<feature type="compositionally biased region" description="Polar residues" evidence="1">
    <location>
        <begin position="412"/>
        <end position="425"/>
    </location>
</feature>
<feature type="region of interest" description="Disordered" evidence="1">
    <location>
        <begin position="356"/>
        <end position="376"/>
    </location>
</feature>
<comment type="caution">
    <text evidence="2">The sequence shown here is derived from an EMBL/GenBank/DDBJ whole genome shotgun (WGS) entry which is preliminary data.</text>
</comment>
<feature type="region of interest" description="Disordered" evidence="1">
    <location>
        <begin position="885"/>
        <end position="954"/>
    </location>
</feature>
<accession>A0A250WVB6</accession>
<dbReference type="AlphaFoldDB" id="A0A250WVB6"/>
<sequence>MSQLEHTGSSRDEHVGSMERQVDSLQVVVKRAAKRHQWTEARVAMISRIMTGGALASAIKTSLHGSDPNSPQTARALRSTNSDMGITAHRRGSLTRLDIAHLGHLQESSSGRLKVGSLGIHCTNKEEQDEVWNADENSPKETLRSHVLRGVRKSSSLPPLPGSAPQQTLPLLGEPDQEDATMRKAAQGKASKSSLRSGSSRLSPFMTTSGHGFRAPRSSSTSSILLSSNPLLNTAYTTQLRHDSSRRPSSSSVAPLPATSSTKLTSKNPGFQHASDLASPSLELYRLSEHPAENARSFPVPPGPSRLRVPGHESFKHEIATKKDHLFEPEPGSSPTLTAMPPGDLLLDSHTVRGTAQAIKKDAQAPLTPSVKWTHQRNASGQQRGCFMSMLMTLVCFKHTISPQDLDEEHSINSLPSDSAYQSSLSKKHLSNRSDLPTHGCDKLESNEGGHGCMDDPKGQGMSKLSLTITMPPNRNEARHIGKTAWGTSPGHSLGIDGSKDAAVQGKSTLKSLQLQPVRAETTSVQEVKLVQVTGDLEEMAVEVPGIVPSTDLNPKGSMLQSPLSPQHLERQEAIRRRVNFGDDVAGGSSRPGSSKGISRPQSAKLKRAGSRSRGGSARSSRAHSTRSSRAPSTRNSNQHTENSSETNSARSSKSHVGKDKGGIRVLDLLEGLRSRRRSRSRLPSMSGEAVRGMLSRRPSMSGEAVKGMLSRMPSMDHGLRGVMKQMHDSEDDEDDDDDKDNDDNNEGHRIGGQRAEECQDERTVGRVDSDEDGGRGELKGVVGRGSSFGGRLLMRQLAVCRRVQSSQGGDPVVTSEDEEDHDNAYIGSSKVSEQKSSISQHVSESGILHRERSREPACLSGEEPPHRVLLASTSMEGLNYAKKRSRAGSSYGQVLWGTPRSGSVKDAQQELEPQFSVNEQDELDRAQSGAGDLRFQRQSRMGSLHELGPGEQD</sequence>